<evidence type="ECO:0000313" key="2">
    <source>
        <dbReference type="Proteomes" id="UP001227268"/>
    </source>
</evidence>
<dbReference type="Proteomes" id="UP001227268">
    <property type="component" value="Unassembled WGS sequence"/>
</dbReference>
<reference evidence="1" key="1">
    <citation type="submission" date="2023-04" db="EMBL/GenBank/DDBJ databases">
        <title>Draft Genome sequencing of Naganishia species isolated from polar environments using Oxford Nanopore Technology.</title>
        <authorList>
            <person name="Leo P."/>
            <person name="Venkateswaran K."/>
        </authorList>
    </citation>
    <scope>NUCLEOTIDE SEQUENCE</scope>
    <source>
        <strain evidence="1">MNA-CCFEE 5423</strain>
    </source>
</reference>
<proteinExistence type="predicted"/>
<organism evidence="1 2">
    <name type="scientific">Naganishia friedmannii</name>
    <dbReference type="NCBI Taxonomy" id="89922"/>
    <lineage>
        <taxon>Eukaryota</taxon>
        <taxon>Fungi</taxon>
        <taxon>Dikarya</taxon>
        <taxon>Basidiomycota</taxon>
        <taxon>Agaricomycotina</taxon>
        <taxon>Tremellomycetes</taxon>
        <taxon>Filobasidiales</taxon>
        <taxon>Filobasidiaceae</taxon>
        <taxon>Naganishia</taxon>
    </lineage>
</organism>
<keyword evidence="2" id="KW-1185">Reference proteome</keyword>
<protein>
    <submittedName>
        <fullName evidence="1">Uncharacterized protein</fullName>
    </submittedName>
</protein>
<gene>
    <name evidence="1" type="ORF">QFC21_000541</name>
</gene>
<sequence>MRNVKLNDDVVIPMLGYGTGTAVRLSGKEKAVDFIKMAYSDAKISHLDCAQRYFNEESVAVALKDLDIRRDDVFITTKTEDGETPLKSLAKSLKLEWEELGLGKAWEMMEQLQREGKTRSIGVSNYRIADLEETLKTAKVVPSVNQIEVHPYVFEKSKPLIDYCHQKGIAIASYAALASIVRHPGGPVDQVVQEIAKDLGMTEDQVLLKWAHQVTYGGIVITTSLKKHRLQGQVNAFASMPDLSDAQVAAIVEAGKKLHYRQSVSVP</sequence>
<evidence type="ECO:0000313" key="1">
    <source>
        <dbReference type="EMBL" id="KAJ9109212.1"/>
    </source>
</evidence>
<name>A0ACC2WDR9_9TREE</name>
<dbReference type="EMBL" id="JASBWT010000001">
    <property type="protein sequence ID" value="KAJ9109212.1"/>
    <property type="molecule type" value="Genomic_DNA"/>
</dbReference>
<accession>A0ACC2WDR9</accession>
<comment type="caution">
    <text evidence="1">The sequence shown here is derived from an EMBL/GenBank/DDBJ whole genome shotgun (WGS) entry which is preliminary data.</text>
</comment>